<evidence type="ECO:0000313" key="4">
    <source>
        <dbReference type="Proteomes" id="UP001501079"/>
    </source>
</evidence>
<accession>A0ABP7ZPM6</accession>
<dbReference type="RefSeq" id="WP_344751265.1">
    <property type="nucleotide sequence ID" value="NZ_BAABBW010000001.1"/>
</dbReference>
<sequence>METMDSAELGEIRRELYIEAAPEIVFDVISKPEHVAQWWPDTADYELVPGAAGEITFRDRGRGVKTESLTVIEVDRPRSFSFRWTHPAGESAEAGNSLLVTFELVPTGEGTVVKFVETGFRELGWDAAATEALYNDHIVGWNLFLPKITPYAAAVGAAA</sequence>
<dbReference type="InterPro" id="IPR023393">
    <property type="entry name" value="START-like_dom_sf"/>
</dbReference>
<evidence type="ECO:0000259" key="2">
    <source>
        <dbReference type="Pfam" id="PF08327"/>
    </source>
</evidence>
<proteinExistence type="inferred from homology"/>
<dbReference type="Pfam" id="PF08327">
    <property type="entry name" value="AHSA1"/>
    <property type="match status" value="1"/>
</dbReference>
<comment type="caution">
    <text evidence="3">The sequence shown here is derived from an EMBL/GenBank/DDBJ whole genome shotgun (WGS) entry which is preliminary data.</text>
</comment>
<evidence type="ECO:0000256" key="1">
    <source>
        <dbReference type="ARBA" id="ARBA00006817"/>
    </source>
</evidence>
<organism evidence="3 4">
    <name type="scientific">Gryllotalpicola koreensis</name>
    <dbReference type="NCBI Taxonomy" id="993086"/>
    <lineage>
        <taxon>Bacteria</taxon>
        <taxon>Bacillati</taxon>
        <taxon>Actinomycetota</taxon>
        <taxon>Actinomycetes</taxon>
        <taxon>Micrococcales</taxon>
        <taxon>Microbacteriaceae</taxon>
        <taxon>Gryllotalpicola</taxon>
    </lineage>
</organism>
<dbReference type="SUPFAM" id="SSF55961">
    <property type="entry name" value="Bet v1-like"/>
    <property type="match status" value="1"/>
</dbReference>
<dbReference type="EMBL" id="BAABBW010000001">
    <property type="protein sequence ID" value="GAA4167406.1"/>
    <property type="molecule type" value="Genomic_DNA"/>
</dbReference>
<comment type="similarity">
    <text evidence="1">Belongs to the AHA1 family.</text>
</comment>
<dbReference type="InterPro" id="IPR013538">
    <property type="entry name" value="ASHA1/2-like_C"/>
</dbReference>
<reference evidence="4" key="1">
    <citation type="journal article" date="2019" name="Int. J. Syst. Evol. Microbiol.">
        <title>The Global Catalogue of Microorganisms (GCM) 10K type strain sequencing project: providing services to taxonomists for standard genome sequencing and annotation.</title>
        <authorList>
            <consortium name="The Broad Institute Genomics Platform"/>
            <consortium name="The Broad Institute Genome Sequencing Center for Infectious Disease"/>
            <person name="Wu L."/>
            <person name="Ma J."/>
        </authorList>
    </citation>
    <scope>NUCLEOTIDE SEQUENCE [LARGE SCALE GENOMIC DNA]</scope>
    <source>
        <strain evidence="4">JCM 17591</strain>
    </source>
</reference>
<feature type="domain" description="Activator of Hsp90 ATPase homologue 1/2-like C-terminal" evidence="2">
    <location>
        <begin position="20"/>
        <end position="149"/>
    </location>
</feature>
<dbReference type="Proteomes" id="UP001501079">
    <property type="component" value="Unassembled WGS sequence"/>
</dbReference>
<keyword evidence="4" id="KW-1185">Reference proteome</keyword>
<gene>
    <name evidence="3" type="ORF">GCM10022287_00830</name>
</gene>
<evidence type="ECO:0000313" key="3">
    <source>
        <dbReference type="EMBL" id="GAA4167406.1"/>
    </source>
</evidence>
<name>A0ABP7ZPM6_9MICO</name>
<protein>
    <submittedName>
        <fullName evidence="3">SRPBCC domain-containing protein</fullName>
    </submittedName>
</protein>
<dbReference type="Gene3D" id="3.30.530.20">
    <property type="match status" value="1"/>
</dbReference>